<name>A0A0J6W5K8_9MYCO</name>
<proteinExistence type="predicted"/>
<dbReference type="AlphaFoldDB" id="A0A0J6W5K8"/>
<evidence type="ECO:0000313" key="2">
    <source>
        <dbReference type="Proteomes" id="UP000036313"/>
    </source>
</evidence>
<dbReference type="PATRIC" id="fig|1807.14.peg.1690"/>
<dbReference type="Proteomes" id="UP000036313">
    <property type="component" value="Unassembled WGS sequence"/>
</dbReference>
<accession>A0A0J6W5K8</accession>
<dbReference type="EMBL" id="JYNU01000009">
    <property type="protein sequence ID" value="KMO77774.1"/>
    <property type="molecule type" value="Genomic_DNA"/>
</dbReference>
<reference evidence="1 2" key="1">
    <citation type="journal article" date="2015" name="Genome Biol. Evol.">
        <title>Characterization of Three Mycobacterium spp. with Potential Use in Bioremediation by Genome Sequencing and Comparative Genomics.</title>
        <authorList>
            <person name="Das S."/>
            <person name="Pettersson B.M."/>
            <person name="Behra P.R."/>
            <person name="Ramesh M."/>
            <person name="Dasgupta S."/>
            <person name="Bhattacharya A."/>
            <person name="Kirsebom L.A."/>
        </authorList>
    </citation>
    <scope>NUCLEOTIDE SEQUENCE [LARGE SCALE GENOMIC DNA]</scope>
    <source>
        <strain evidence="1 2">DSM 44075</strain>
    </source>
</reference>
<sequence>MLSPSHATLWYQVVFTFLAHHVLGEDTELPEALG</sequence>
<organism evidence="1 2">
    <name type="scientific">Mycolicibacterium obuense</name>
    <dbReference type="NCBI Taxonomy" id="1807"/>
    <lineage>
        <taxon>Bacteria</taxon>
        <taxon>Bacillati</taxon>
        <taxon>Actinomycetota</taxon>
        <taxon>Actinomycetes</taxon>
        <taxon>Mycobacteriales</taxon>
        <taxon>Mycobacteriaceae</taxon>
        <taxon>Mycolicibacterium</taxon>
    </lineage>
</organism>
<gene>
    <name evidence="1" type="ORF">MOBUDSM44075_01682</name>
</gene>
<protein>
    <submittedName>
        <fullName evidence="1">Uncharacterized protein</fullName>
    </submittedName>
</protein>
<evidence type="ECO:0000313" key="1">
    <source>
        <dbReference type="EMBL" id="KMO77774.1"/>
    </source>
</evidence>
<comment type="caution">
    <text evidence="1">The sequence shown here is derived from an EMBL/GenBank/DDBJ whole genome shotgun (WGS) entry which is preliminary data.</text>
</comment>